<gene>
    <name evidence="1" type="ORF">BJ508DRAFT_336692</name>
</gene>
<name>A0A3N4HAE5_ASCIM</name>
<evidence type="ECO:0000313" key="2">
    <source>
        <dbReference type="Proteomes" id="UP000275078"/>
    </source>
</evidence>
<proteinExistence type="predicted"/>
<dbReference type="AlphaFoldDB" id="A0A3N4HAE5"/>
<protein>
    <submittedName>
        <fullName evidence="1">Uncharacterized protein</fullName>
    </submittedName>
</protein>
<organism evidence="1 2">
    <name type="scientific">Ascobolus immersus RN42</name>
    <dbReference type="NCBI Taxonomy" id="1160509"/>
    <lineage>
        <taxon>Eukaryota</taxon>
        <taxon>Fungi</taxon>
        <taxon>Dikarya</taxon>
        <taxon>Ascomycota</taxon>
        <taxon>Pezizomycotina</taxon>
        <taxon>Pezizomycetes</taxon>
        <taxon>Pezizales</taxon>
        <taxon>Ascobolaceae</taxon>
        <taxon>Ascobolus</taxon>
    </lineage>
</organism>
<dbReference type="Proteomes" id="UP000275078">
    <property type="component" value="Unassembled WGS sequence"/>
</dbReference>
<keyword evidence="2" id="KW-1185">Reference proteome</keyword>
<evidence type="ECO:0000313" key="1">
    <source>
        <dbReference type="EMBL" id="RPA70867.1"/>
    </source>
</evidence>
<dbReference type="EMBL" id="ML120030">
    <property type="protein sequence ID" value="RPA70867.1"/>
    <property type="molecule type" value="Genomic_DNA"/>
</dbReference>
<sequence>MAVTDGSDSNEPAKPPAPPVHLSTCWFALEQTVMQVEETTTQLYQLVDLLKHVHGLTDPFQRSVNENLSEMEQKEDRTVSQDEKRQLLNEIHAFQVGSKEALATLTEALKVPGILFARPLSWVKNEEREKLEGDERFSKLLVKKSEKEKAVVKKGVRTTRRA</sequence>
<accession>A0A3N4HAE5</accession>
<reference evidence="1 2" key="1">
    <citation type="journal article" date="2018" name="Nat. Ecol. Evol.">
        <title>Pezizomycetes genomes reveal the molecular basis of ectomycorrhizal truffle lifestyle.</title>
        <authorList>
            <person name="Murat C."/>
            <person name="Payen T."/>
            <person name="Noel B."/>
            <person name="Kuo A."/>
            <person name="Morin E."/>
            <person name="Chen J."/>
            <person name="Kohler A."/>
            <person name="Krizsan K."/>
            <person name="Balestrini R."/>
            <person name="Da Silva C."/>
            <person name="Montanini B."/>
            <person name="Hainaut M."/>
            <person name="Levati E."/>
            <person name="Barry K.W."/>
            <person name="Belfiori B."/>
            <person name="Cichocki N."/>
            <person name="Clum A."/>
            <person name="Dockter R.B."/>
            <person name="Fauchery L."/>
            <person name="Guy J."/>
            <person name="Iotti M."/>
            <person name="Le Tacon F."/>
            <person name="Lindquist E.A."/>
            <person name="Lipzen A."/>
            <person name="Malagnac F."/>
            <person name="Mello A."/>
            <person name="Molinier V."/>
            <person name="Miyauchi S."/>
            <person name="Poulain J."/>
            <person name="Riccioni C."/>
            <person name="Rubini A."/>
            <person name="Sitrit Y."/>
            <person name="Splivallo R."/>
            <person name="Traeger S."/>
            <person name="Wang M."/>
            <person name="Zifcakova L."/>
            <person name="Wipf D."/>
            <person name="Zambonelli A."/>
            <person name="Paolocci F."/>
            <person name="Nowrousian M."/>
            <person name="Ottonello S."/>
            <person name="Baldrian P."/>
            <person name="Spatafora J.W."/>
            <person name="Henrissat B."/>
            <person name="Nagy L.G."/>
            <person name="Aury J.M."/>
            <person name="Wincker P."/>
            <person name="Grigoriev I.V."/>
            <person name="Bonfante P."/>
            <person name="Martin F.M."/>
        </authorList>
    </citation>
    <scope>NUCLEOTIDE SEQUENCE [LARGE SCALE GENOMIC DNA]</scope>
    <source>
        <strain evidence="1 2">RN42</strain>
    </source>
</reference>